<evidence type="ECO:0000256" key="7">
    <source>
        <dbReference type="PIRSR" id="PIRSR606225-1"/>
    </source>
</evidence>
<evidence type="ECO:0000259" key="10">
    <source>
        <dbReference type="SMART" id="SM00363"/>
    </source>
</evidence>
<dbReference type="GO" id="GO:0000455">
    <property type="term" value="P:enzyme-directed rRNA pseudouridine synthesis"/>
    <property type="evidence" value="ECO:0007669"/>
    <property type="project" value="UniProtKB-ARBA"/>
</dbReference>
<dbReference type="CDD" id="cd00165">
    <property type="entry name" value="S4"/>
    <property type="match status" value="1"/>
</dbReference>
<dbReference type="Proteomes" id="UP000005835">
    <property type="component" value="Unassembled WGS sequence"/>
</dbReference>
<dbReference type="PROSITE" id="PS01129">
    <property type="entry name" value="PSI_RLU"/>
    <property type="match status" value="1"/>
</dbReference>
<keyword evidence="6 9" id="KW-0413">Isomerase</keyword>
<keyword evidence="4" id="KW-0698">rRNA processing</keyword>
<evidence type="ECO:0000313" key="11">
    <source>
        <dbReference type="EMBL" id="EKB30865.1"/>
    </source>
</evidence>
<dbReference type="PROSITE" id="PS50889">
    <property type="entry name" value="S4"/>
    <property type="match status" value="1"/>
</dbReference>
<dbReference type="EMBL" id="ADMG01000035">
    <property type="protein sequence ID" value="EKB30865.1"/>
    <property type="molecule type" value="Genomic_DNA"/>
</dbReference>
<evidence type="ECO:0000256" key="1">
    <source>
        <dbReference type="ARBA" id="ARBA00000381"/>
    </source>
</evidence>
<dbReference type="InterPro" id="IPR020103">
    <property type="entry name" value="PsdUridine_synth_cat_dom_sf"/>
</dbReference>
<comment type="function">
    <text evidence="2">Responsible for synthesis of pseudouridine from uracil at positions 955, 2504 and 2580 in 23S ribosomal RNA.</text>
</comment>
<evidence type="ECO:0000256" key="9">
    <source>
        <dbReference type="RuleBase" id="RU362028"/>
    </source>
</evidence>
<dbReference type="InterPro" id="IPR002942">
    <property type="entry name" value="S4_RNA-bd"/>
</dbReference>
<comment type="catalytic activity">
    <reaction evidence="1">
        <text>uridine(955/2504/2580) in 23S rRNA = pseudouridine(955/2504/2580) in 23S rRNA</text>
        <dbReference type="Rhea" id="RHEA:42528"/>
        <dbReference type="Rhea" id="RHEA-COMP:10099"/>
        <dbReference type="Rhea" id="RHEA-COMP:10100"/>
        <dbReference type="ChEBI" id="CHEBI:65314"/>
        <dbReference type="ChEBI" id="CHEBI:65315"/>
        <dbReference type="EC" id="5.4.99.24"/>
    </reaction>
</comment>
<dbReference type="STRING" id="742823.HMPREF9465_01555"/>
<feature type="active site" evidence="7">
    <location>
        <position position="140"/>
    </location>
</feature>
<dbReference type="eggNOG" id="COG0564">
    <property type="taxonomic scope" value="Bacteria"/>
</dbReference>
<gene>
    <name evidence="11" type="ORF">HMPREF9465_01555</name>
</gene>
<dbReference type="PANTHER" id="PTHR21600">
    <property type="entry name" value="MITOCHONDRIAL RNA PSEUDOURIDINE SYNTHASE"/>
    <property type="match status" value="1"/>
</dbReference>
<sequence>MRTDGVNWIAVGPDADGQRVDNYLARVAKGVPKSHIYRIIRAGEVRVNKARVKAETKLVEGDLLRVPPIRISQKPAGRPAAVPLAEGTVPVLYEDRHLLIVNKPSGIAAHGGSGISHGLIERLRASRPDEPFLELAHRLDRETSGAIIVCRSRKALVRLHDMMKESGGIEKHYRLLVKGDWVNDRQHVKLPLVRYLLPSGERRVRVDQVEGVPAHTIFTLLKRYGSVSYLDAELKTGRTHQIRVHALSQGFPLVGDDKYGDFDFNREVSRGLLGAPLKRMFLHAARLRFTHPVTGEQLDIQAPMPEDCAALLKVLDEKGGR</sequence>
<dbReference type="InterPro" id="IPR006224">
    <property type="entry name" value="PsdUridine_synth_RluA-like_CS"/>
</dbReference>
<evidence type="ECO:0000256" key="5">
    <source>
        <dbReference type="ARBA" id="ARBA00022884"/>
    </source>
</evidence>
<comment type="similarity">
    <text evidence="3 9">Belongs to the pseudouridine synthase RluA family.</text>
</comment>
<evidence type="ECO:0000256" key="3">
    <source>
        <dbReference type="ARBA" id="ARBA00010876"/>
    </source>
</evidence>
<dbReference type="Gene3D" id="3.30.2350.10">
    <property type="entry name" value="Pseudouridine synthase"/>
    <property type="match status" value="1"/>
</dbReference>
<dbReference type="GO" id="GO:0160141">
    <property type="term" value="F:23S rRNA pseudouridine(955/2504/2580) synthase activity"/>
    <property type="evidence" value="ECO:0007669"/>
    <property type="project" value="UniProtKB-EC"/>
</dbReference>
<evidence type="ECO:0000256" key="4">
    <source>
        <dbReference type="ARBA" id="ARBA00022552"/>
    </source>
</evidence>
<dbReference type="InterPro" id="IPR006145">
    <property type="entry name" value="PsdUridine_synth_RsuA/RluA"/>
</dbReference>
<evidence type="ECO:0000256" key="8">
    <source>
        <dbReference type="PROSITE-ProRule" id="PRU00182"/>
    </source>
</evidence>
<keyword evidence="5 8" id="KW-0694">RNA-binding</keyword>
<accession>K1JH03</accession>
<dbReference type="GO" id="GO:0003723">
    <property type="term" value="F:RNA binding"/>
    <property type="evidence" value="ECO:0007669"/>
    <property type="project" value="UniProtKB-KW"/>
</dbReference>
<proteinExistence type="inferred from homology"/>
<dbReference type="Pfam" id="PF01479">
    <property type="entry name" value="S4"/>
    <property type="match status" value="1"/>
</dbReference>
<dbReference type="InterPro" id="IPR006225">
    <property type="entry name" value="PsdUridine_synth_RluC/D"/>
</dbReference>
<reference evidence="11 12" key="1">
    <citation type="submission" date="2012-05" db="EMBL/GenBank/DDBJ databases">
        <title>The Genome Sequence of Sutterella wadsworthensis 2_1_59BFAA.</title>
        <authorList>
            <consortium name="The Broad Institute Genome Sequencing Platform"/>
            <person name="Earl A."/>
            <person name="Ward D."/>
            <person name="Feldgarden M."/>
            <person name="Gevers D."/>
            <person name="Daigneault M."/>
            <person name="Strauss J."/>
            <person name="Allen-Vercoe E."/>
            <person name="Walker B."/>
            <person name="Young S.K."/>
            <person name="Zeng Q."/>
            <person name="Gargeya S."/>
            <person name="Fitzgerald M."/>
            <person name="Haas B."/>
            <person name="Abouelleil A."/>
            <person name="Alvarado L."/>
            <person name="Arachchi H.M."/>
            <person name="Berlin A.M."/>
            <person name="Chapman S.B."/>
            <person name="Goldberg J."/>
            <person name="Griggs A."/>
            <person name="Gujja S."/>
            <person name="Hansen M."/>
            <person name="Howarth C."/>
            <person name="Imamovic A."/>
            <person name="Larimer J."/>
            <person name="McCowen C."/>
            <person name="Montmayeur A."/>
            <person name="Murphy C."/>
            <person name="Neiman D."/>
            <person name="Pearson M."/>
            <person name="Priest M."/>
            <person name="Roberts A."/>
            <person name="Saif S."/>
            <person name="Shea T."/>
            <person name="Sisk P."/>
            <person name="Sykes S."/>
            <person name="Wortman J."/>
            <person name="Nusbaum C."/>
            <person name="Birren B."/>
        </authorList>
    </citation>
    <scope>NUCLEOTIDE SEQUENCE [LARGE SCALE GENOMIC DNA]</scope>
    <source>
        <strain evidence="11 12">2_1_59BFAA</strain>
    </source>
</reference>
<dbReference type="HOGENOM" id="CLU_016902_1_1_4"/>
<dbReference type="SUPFAM" id="SSF55120">
    <property type="entry name" value="Pseudouridine synthase"/>
    <property type="match status" value="1"/>
</dbReference>
<dbReference type="InterPro" id="IPR050188">
    <property type="entry name" value="RluA_PseudoU_synthase"/>
</dbReference>
<dbReference type="PATRIC" id="fig|742823.3.peg.1546"/>
<dbReference type="SMART" id="SM00363">
    <property type="entry name" value="S4"/>
    <property type="match status" value="1"/>
</dbReference>
<evidence type="ECO:0000256" key="2">
    <source>
        <dbReference type="ARBA" id="ARBA00002876"/>
    </source>
</evidence>
<dbReference type="EC" id="5.4.99.-" evidence="9"/>
<keyword evidence="12" id="KW-1185">Reference proteome</keyword>
<dbReference type="NCBIfam" id="TIGR00005">
    <property type="entry name" value="rluA_subfam"/>
    <property type="match status" value="1"/>
</dbReference>
<dbReference type="Pfam" id="PF00849">
    <property type="entry name" value="PseudoU_synth_2"/>
    <property type="match status" value="1"/>
</dbReference>
<evidence type="ECO:0000313" key="12">
    <source>
        <dbReference type="Proteomes" id="UP000005835"/>
    </source>
</evidence>
<protein>
    <recommendedName>
        <fullName evidence="9">Pseudouridine synthase</fullName>
        <ecNumber evidence="9">5.4.99.-</ecNumber>
    </recommendedName>
</protein>
<evidence type="ECO:0000256" key="6">
    <source>
        <dbReference type="ARBA" id="ARBA00023235"/>
    </source>
</evidence>
<dbReference type="PANTHER" id="PTHR21600:SF92">
    <property type="entry name" value="RIBOSOMAL LARGE SUBUNIT PSEUDOURIDINE SYNTHASE C"/>
    <property type="match status" value="1"/>
</dbReference>
<dbReference type="RefSeq" id="WP_005435783.1">
    <property type="nucleotide sequence ID" value="NZ_JH815517.1"/>
</dbReference>
<feature type="domain" description="RNA-binding S4" evidence="10">
    <location>
        <begin position="18"/>
        <end position="79"/>
    </location>
</feature>
<comment type="catalytic activity">
    <reaction evidence="9">
        <text>a uridine in RNA = a pseudouridine in RNA</text>
        <dbReference type="Rhea" id="RHEA:48348"/>
        <dbReference type="Rhea" id="RHEA-COMP:12068"/>
        <dbReference type="Rhea" id="RHEA-COMP:12069"/>
        <dbReference type="ChEBI" id="CHEBI:65314"/>
        <dbReference type="ChEBI" id="CHEBI:65315"/>
    </reaction>
</comment>
<name>K1JH03_9BURK</name>
<dbReference type="SUPFAM" id="SSF55174">
    <property type="entry name" value="Alpha-L RNA-binding motif"/>
    <property type="match status" value="1"/>
</dbReference>
<organism evidence="11 12">
    <name type="scientific">Sutterella wadsworthensis 2_1_59BFAA</name>
    <dbReference type="NCBI Taxonomy" id="742823"/>
    <lineage>
        <taxon>Bacteria</taxon>
        <taxon>Pseudomonadati</taxon>
        <taxon>Pseudomonadota</taxon>
        <taxon>Betaproteobacteria</taxon>
        <taxon>Burkholderiales</taxon>
        <taxon>Sutterellaceae</taxon>
        <taxon>Sutterella</taxon>
    </lineage>
</organism>
<dbReference type="InterPro" id="IPR036986">
    <property type="entry name" value="S4_RNA-bd_sf"/>
</dbReference>
<comment type="caution">
    <text evidence="11">The sequence shown here is derived from an EMBL/GenBank/DDBJ whole genome shotgun (WGS) entry which is preliminary data.</text>
</comment>
<dbReference type="CDD" id="cd02869">
    <property type="entry name" value="PseudoU_synth_RluA_like"/>
    <property type="match status" value="1"/>
</dbReference>
<dbReference type="Gene3D" id="3.10.290.10">
    <property type="entry name" value="RNA-binding S4 domain"/>
    <property type="match status" value="1"/>
</dbReference>
<dbReference type="AlphaFoldDB" id="K1JH03"/>